<proteinExistence type="predicted"/>
<dbReference type="HOGENOM" id="CLU_104845_0_1_5"/>
<dbReference type="Proteomes" id="UP000033220">
    <property type="component" value="Chromosome DSM 122"/>
</dbReference>
<gene>
    <name evidence="2" type="ORF">RSPPHO_00634</name>
</gene>
<accession>H6SPZ0</accession>
<dbReference type="SUPFAM" id="SSF55298">
    <property type="entry name" value="YjgF-like"/>
    <property type="match status" value="1"/>
</dbReference>
<dbReference type="Pfam" id="PF14588">
    <property type="entry name" value="YjgF_endoribonc"/>
    <property type="match status" value="1"/>
</dbReference>
<dbReference type="eggNOG" id="COG0251">
    <property type="taxonomic scope" value="Bacteria"/>
</dbReference>
<dbReference type="PANTHER" id="PTHR43760">
    <property type="entry name" value="ENDORIBONUCLEASE-RELATED"/>
    <property type="match status" value="1"/>
</dbReference>
<dbReference type="InterPro" id="IPR013813">
    <property type="entry name" value="Endoribo_LPSP/chorism_mut-like"/>
</dbReference>
<evidence type="ECO:0000313" key="2">
    <source>
        <dbReference type="EMBL" id="CCG07260.1"/>
    </source>
</evidence>
<dbReference type="CDD" id="cd02199">
    <property type="entry name" value="YjgF_YER057c_UK114_like_1"/>
    <property type="match status" value="1"/>
</dbReference>
<evidence type="ECO:0000259" key="1">
    <source>
        <dbReference type="Pfam" id="PF14588"/>
    </source>
</evidence>
<dbReference type="InterPro" id="IPR035959">
    <property type="entry name" value="RutC-like_sf"/>
</dbReference>
<organism evidence="2 3">
    <name type="scientific">Pararhodospirillum photometricum DSM 122</name>
    <dbReference type="NCBI Taxonomy" id="1150469"/>
    <lineage>
        <taxon>Bacteria</taxon>
        <taxon>Pseudomonadati</taxon>
        <taxon>Pseudomonadota</taxon>
        <taxon>Alphaproteobacteria</taxon>
        <taxon>Rhodospirillales</taxon>
        <taxon>Rhodospirillaceae</taxon>
        <taxon>Pararhodospirillum</taxon>
    </lineage>
</organism>
<sequence>MFSRRTMRILSLGSDRLLTTEPFFLQARRPDCRAAPVLGIMDPWPEKQGESPMSVEARLQALGITLPTPAAPVANYVPWQVQGGLVYVSGQLPLLDGTPQSVGVVGDTVSVEAARDAARLCAVNLLAQVRVACGGSLDRVRQVVRLAGFVNAVPGFTQHPQILNGASDLMVEVLREKGRHVRVAVGVASLPLGVPVEVEGLFAIE</sequence>
<dbReference type="PATRIC" id="fig|1150469.3.peg.737"/>
<protein>
    <submittedName>
        <fullName evidence="2">Endoribonuclease L-PSP</fullName>
    </submittedName>
</protein>
<feature type="domain" description="Endoribonuclease L-PSP/chorismate mutase-like" evidence="1">
    <location>
        <begin position="56"/>
        <end position="192"/>
    </location>
</feature>
<dbReference type="KEGG" id="rpm:RSPPHO_00634"/>
<keyword evidence="3" id="KW-1185">Reference proteome</keyword>
<name>H6SPZ0_PARPM</name>
<evidence type="ECO:0000313" key="3">
    <source>
        <dbReference type="Proteomes" id="UP000033220"/>
    </source>
</evidence>
<dbReference type="EMBL" id="HE663493">
    <property type="protein sequence ID" value="CCG07260.1"/>
    <property type="molecule type" value="Genomic_DNA"/>
</dbReference>
<dbReference type="Gene3D" id="3.30.1330.40">
    <property type="entry name" value="RutC-like"/>
    <property type="match status" value="1"/>
</dbReference>
<dbReference type="AlphaFoldDB" id="H6SPZ0"/>
<dbReference type="PANTHER" id="PTHR43760:SF1">
    <property type="entry name" value="ENDORIBONUCLEASE L-PSP_CHORISMATE MUTASE-LIKE DOMAIN-CONTAINING PROTEIN"/>
    <property type="match status" value="1"/>
</dbReference>
<reference evidence="2 3" key="1">
    <citation type="submission" date="2012-02" db="EMBL/GenBank/DDBJ databases">
        <title>Shotgun genome sequence of Phaeospirillum photometricum DSM 122.</title>
        <authorList>
            <person name="Duquesne K."/>
            <person name="Sturgis J."/>
        </authorList>
    </citation>
    <scope>NUCLEOTIDE SEQUENCE [LARGE SCALE GENOMIC DNA]</scope>
    <source>
        <strain evidence="3">DSM122</strain>
    </source>
</reference>
<dbReference type="STRING" id="1150469.RSPPHO_00634"/>